<feature type="signal peptide" evidence="2">
    <location>
        <begin position="1"/>
        <end position="32"/>
    </location>
</feature>
<gene>
    <name evidence="3" type="ORF">G8770_20725</name>
</gene>
<organism evidence="3 4">
    <name type="scientific">Pseudomaricurvus hydrocarbonicus</name>
    <dbReference type="NCBI Taxonomy" id="1470433"/>
    <lineage>
        <taxon>Bacteria</taxon>
        <taxon>Pseudomonadati</taxon>
        <taxon>Pseudomonadota</taxon>
        <taxon>Gammaproteobacteria</taxon>
        <taxon>Cellvibrionales</taxon>
        <taxon>Cellvibrionaceae</taxon>
        <taxon>Pseudomaricurvus</taxon>
    </lineage>
</organism>
<dbReference type="EMBL" id="JAAONZ010000022">
    <property type="protein sequence ID" value="NHO67979.1"/>
    <property type="molecule type" value="Genomic_DNA"/>
</dbReference>
<name>A0A9E5MPI4_9GAMM</name>
<keyword evidence="2" id="KW-0732">Signal</keyword>
<evidence type="ECO:0000313" key="3">
    <source>
        <dbReference type="EMBL" id="NHO67979.1"/>
    </source>
</evidence>
<dbReference type="Proteomes" id="UP000787472">
    <property type="component" value="Unassembled WGS sequence"/>
</dbReference>
<reference evidence="3" key="1">
    <citation type="submission" date="2020-03" db="EMBL/GenBank/DDBJ databases">
        <authorList>
            <person name="Guo F."/>
        </authorList>
    </citation>
    <scope>NUCLEOTIDE SEQUENCE</scope>
    <source>
        <strain evidence="3">JCM 30134</strain>
    </source>
</reference>
<feature type="chain" id="PRO_5038739235" description="Multidrug transporter" evidence="2">
    <location>
        <begin position="33"/>
        <end position="114"/>
    </location>
</feature>
<proteinExistence type="predicted"/>
<accession>A0A9E5MPI4</accession>
<dbReference type="AlphaFoldDB" id="A0A9E5MPI4"/>
<sequence>MKNKECPVLKTSQWCKAAALAAVLAVSPLSMAAGINTVEEEPTALAMMGDLVIVRPVMLATTVVGSAVWLVSLPFSAAAGNAMQAADTLVVGPAETTFFRCLGCTRPGYRVTSE</sequence>
<feature type="transmembrane region" description="Helical" evidence="1">
    <location>
        <begin position="56"/>
        <end position="75"/>
    </location>
</feature>
<keyword evidence="4" id="KW-1185">Reference proteome</keyword>
<comment type="caution">
    <text evidence="3">The sequence shown here is derived from an EMBL/GenBank/DDBJ whole genome shotgun (WGS) entry which is preliminary data.</text>
</comment>
<protein>
    <recommendedName>
        <fullName evidence="5">Multidrug transporter</fullName>
    </recommendedName>
</protein>
<evidence type="ECO:0008006" key="5">
    <source>
        <dbReference type="Google" id="ProtNLM"/>
    </source>
</evidence>
<evidence type="ECO:0000313" key="4">
    <source>
        <dbReference type="Proteomes" id="UP000787472"/>
    </source>
</evidence>
<keyword evidence="1" id="KW-0472">Membrane</keyword>
<keyword evidence="1" id="KW-1133">Transmembrane helix</keyword>
<keyword evidence="1" id="KW-0812">Transmembrane</keyword>
<evidence type="ECO:0000256" key="2">
    <source>
        <dbReference type="SAM" id="SignalP"/>
    </source>
</evidence>
<evidence type="ECO:0000256" key="1">
    <source>
        <dbReference type="SAM" id="Phobius"/>
    </source>
</evidence>